<dbReference type="Pfam" id="PF05383">
    <property type="entry name" value="La"/>
    <property type="match status" value="1"/>
</dbReference>
<dbReference type="InterPro" id="IPR058699">
    <property type="entry name" value="RRM_LARP4/4B"/>
</dbReference>
<dbReference type="Proteomes" id="UP000009022">
    <property type="component" value="Unassembled WGS sequence"/>
</dbReference>
<protein>
    <recommendedName>
        <fullName evidence="5">HTH La-type RNA-binding domain-containing protein</fullName>
    </recommendedName>
</protein>
<evidence type="ECO:0000256" key="1">
    <source>
        <dbReference type="ARBA" id="ARBA00022553"/>
    </source>
</evidence>
<keyword evidence="7" id="KW-1185">Reference proteome</keyword>
<evidence type="ECO:0000256" key="2">
    <source>
        <dbReference type="ARBA" id="ARBA00022884"/>
    </source>
</evidence>
<dbReference type="SUPFAM" id="SSF54928">
    <property type="entry name" value="RNA-binding domain, RBD"/>
    <property type="match status" value="1"/>
</dbReference>
<evidence type="ECO:0000259" key="5">
    <source>
        <dbReference type="PROSITE" id="PS50961"/>
    </source>
</evidence>
<dbReference type="SUPFAM" id="SSF46785">
    <property type="entry name" value="Winged helix' DNA-binding domain"/>
    <property type="match status" value="1"/>
</dbReference>
<dbReference type="CDD" id="cd12430">
    <property type="entry name" value="RRM_LARP4_5_like"/>
    <property type="match status" value="1"/>
</dbReference>
<dbReference type="PhylomeDB" id="B3RRH0"/>
<feature type="compositionally biased region" description="Polar residues" evidence="4">
    <location>
        <begin position="514"/>
        <end position="545"/>
    </location>
</feature>
<evidence type="ECO:0000313" key="7">
    <source>
        <dbReference type="Proteomes" id="UP000009022"/>
    </source>
</evidence>
<dbReference type="GO" id="GO:0005829">
    <property type="term" value="C:cytosol"/>
    <property type="evidence" value="ECO:0000318"/>
    <property type="project" value="GO_Central"/>
</dbReference>
<feature type="compositionally biased region" description="Basic and acidic residues" evidence="4">
    <location>
        <begin position="561"/>
        <end position="570"/>
    </location>
</feature>
<name>B3RRH0_TRIAD</name>
<dbReference type="InterPro" id="IPR036390">
    <property type="entry name" value="WH_DNA-bd_sf"/>
</dbReference>
<dbReference type="CDD" id="cd08031">
    <property type="entry name" value="LARP_4_5_like"/>
    <property type="match status" value="1"/>
</dbReference>
<evidence type="ECO:0000256" key="3">
    <source>
        <dbReference type="PROSITE-ProRule" id="PRU00332"/>
    </source>
</evidence>
<dbReference type="CTD" id="6752083"/>
<dbReference type="InterPro" id="IPR006630">
    <property type="entry name" value="La_HTH"/>
</dbReference>
<reference evidence="6 7" key="1">
    <citation type="journal article" date="2008" name="Nature">
        <title>The Trichoplax genome and the nature of placozoans.</title>
        <authorList>
            <person name="Srivastava M."/>
            <person name="Begovic E."/>
            <person name="Chapman J."/>
            <person name="Putnam N.H."/>
            <person name="Hellsten U."/>
            <person name="Kawashima T."/>
            <person name="Kuo A."/>
            <person name="Mitros T."/>
            <person name="Salamov A."/>
            <person name="Carpenter M.L."/>
            <person name="Signorovitch A.Y."/>
            <person name="Moreno M.A."/>
            <person name="Kamm K."/>
            <person name="Grimwood J."/>
            <person name="Schmutz J."/>
            <person name="Shapiro H."/>
            <person name="Grigoriev I.V."/>
            <person name="Buss L.W."/>
            <person name="Schierwater B."/>
            <person name="Dellaporta S.L."/>
            <person name="Rokhsar D.S."/>
        </authorList>
    </citation>
    <scope>NUCLEOTIDE SEQUENCE [LARGE SCALE GENOMIC DNA]</scope>
    <source>
        <strain evidence="6 7">Grell-BS-1999</strain>
    </source>
</reference>
<dbReference type="InParanoid" id="B3RRH0"/>
<dbReference type="STRING" id="10228.B3RRH0"/>
<dbReference type="InterPro" id="IPR035979">
    <property type="entry name" value="RBD_domain_sf"/>
</dbReference>
<evidence type="ECO:0000256" key="4">
    <source>
        <dbReference type="SAM" id="MobiDB-lite"/>
    </source>
</evidence>
<feature type="compositionally biased region" description="Basic and acidic residues" evidence="4">
    <location>
        <begin position="490"/>
        <end position="512"/>
    </location>
</feature>
<dbReference type="GO" id="GO:0045727">
    <property type="term" value="P:positive regulation of translation"/>
    <property type="evidence" value="ECO:0000318"/>
    <property type="project" value="GO_Central"/>
</dbReference>
<dbReference type="GO" id="GO:0003730">
    <property type="term" value="F:mRNA 3'-UTR binding"/>
    <property type="evidence" value="ECO:0000318"/>
    <property type="project" value="GO_Central"/>
</dbReference>
<dbReference type="Pfam" id="PF26088">
    <property type="entry name" value="RRM_LARP4"/>
    <property type="match status" value="1"/>
</dbReference>
<dbReference type="InterPro" id="IPR036388">
    <property type="entry name" value="WH-like_DNA-bd_sf"/>
</dbReference>
<sequence>MLKLQNAPLPQARVLLKHLVKTIRLANWISNCNSQMHNGTILEKKDSNNANLDCPVAVAFENDSTGLQSKDVSPDSDVNDVTNHDDGVKNAISKSTTDDGIRISLKNELEYYFSRENVASDAYLLSQMDSDQYVPIKTIATFNTIKQLTSDIDLITEILKECSTVQLDEDGEKVRPVTNRCTIILREIDRRTPTEDIMNLFSDTCPKPISCEFAHNNSWYVSFDNDEKAQEAFNYIREVVKEFQGKPIMARIKAKPIQKRDFGPKNEFRQLPPEVNTYPRPRPAFGMVPFNGHQAVPFYNVMPWAVPHYYPEPAMMNSVLMQMYFSALIAPSNTMKQVSNPSNHRGHSGHHNKNTSRSDRQNREEHHRSATANGTLPSQNESNPSTPRRHTNEQGKTGKQKRRSHSSEEVNYKHVSNYSDNRSHLQVARVLRDASFLKSINQKPNKDGTNYSSKKEKEYPIQRKVNLDFASHFPPLPSAVGSNTASPPVREVDDIDHPKLADVVKGIKDAKDSGASSTNVNRNKPTSQVSSKSKPTVNATTQNHESQAKASTSKGSAKSLDSSKHEEKSTNPKLSYAEMAQKSNKKASKSESTER</sequence>
<dbReference type="SMART" id="SM00715">
    <property type="entry name" value="LA"/>
    <property type="match status" value="1"/>
</dbReference>
<dbReference type="HOGENOM" id="CLU_458802_0_0_1"/>
<feature type="region of interest" description="Disordered" evidence="4">
    <location>
        <begin position="335"/>
        <end position="424"/>
    </location>
</feature>
<dbReference type="RefSeq" id="XP_002110870.1">
    <property type="nucleotide sequence ID" value="XM_002110834.1"/>
</dbReference>
<feature type="region of interest" description="Disordered" evidence="4">
    <location>
        <begin position="65"/>
        <end position="86"/>
    </location>
</feature>
<dbReference type="OrthoDB" id="10046764at2759"/>
<dbReference type="PROSITE" id="PS50961">
    <property type="entry name" value="HTH_LA"/>
    <property type="match status" value="1"/>
</dbReference>
<dbReference type="AlphaFoldDB" id="B3RRH0"/>
<dbReference type="GeneID" id="6752083"/>
<accession>B3RRH0</accession>
<dbReference type="Gene3D" id="1.10.10.10">
    <property type="entry name" value="Winged helix-like DNA-binding domain superfamily/Winged helix DNA-binding domain"/>
    <property type="match status" value="1"/>
</dbReference>
<evidence type="ECO:0000313" key="6">
    <source>
        <dbReference type="EMBL" id="EDV26874.1"/>
    </source>
</evidence>
<dbReference type="GO" id="GO:0010494">
    <property type="term" value="C:cytoplasmic stress granule"/>
    <property type="evidence" value="ECO:0000318"/>
    <property type="project" value="GO_Central"/>
</dbReference>
<feature type="compositionally biased region" description="Basic and acidic residues" evidence="4">
    <location>
        <begin position="356"/>
        <end position="368"/>
    </location>
</feature>
<organism evidence="6 7">
    <name type="scientific">Trichoplax adhaerens</name>
    <name type="common">Trichoplax reptans</name>
    <dbReference type="NCBI Taxonomy" id="10228"/>
    <lineage>
        <taxon>Eukaryota</taxon>
        <taxon>Metazoa</taxon>
        <taxon>Placozoa</taxon>
        <taxon>Uniplacotomia</taxon>
        <taxon>Trichoplacea</taxon>
        <taxon>Trichoplacidae</taxon>
        <taxon>Trichoplax</taxon>
    </lineage>
</organism>
<feature type="region of interest" description="Disordered" evidence="4">
    <location>
        <begin position="478"/>
        <end position="595"/>
    </location>
</feature>
<dbReference type="PANTHER" id="PTHR22792:SF131">
    <property type="entry name" value="LA-RELATED PROTEIN LARP4B"/>
    <property type="match status" value="1"/>
</dbReference>
<dbReference type="KEGG" id="tad:TRIADDRAFT_54234"/>
<dbReference type="EMBL" id="DS985243">
    <property type="protein sequence ID" value="EDV26874.1"/>
    <property type="molecule type" value="Genomic_DNA"/>
</dbReference>
<feature type="domain" description="HTH La-type RNA-binding" evidence="5">
    <location>
        <begin position="95"/>
        <end position="184"/>
    </location>
</feature>
<dbReference type="InterPro" id="IPR045180">
    <property type="entry name" value="La_dom_prot"/>
</dbReference>
<keyword evidence="2 3" id="KW-0694">RNA-binding</keyword>
<proteinExistence type="predicted"/>
<dbReference type="PANTHER" id="PTHR22792">
    <property type="entry name" value="LUPUS LA PROTEIN-RELATED"/>
    <property type="match status" value="1"/>
</dbReference>
<feature type="compositionally biased region" description="Basic residues" evidence="4">
    <location>
        <begin position="344"/>
        <end position="354"/>
    </location>
</feature>
<gene>
    <name evidence="6" type="ORF">TRIADDRAFT_54234</name>
</gene>
<feature type="compositionally biased region" description="Low complexity" evidence="4">
    <location>
        <begin position="548"/>
        <end position="559"/>
    </location>
</feature>
<keyword evidence="1" id="KW-0597">Phosphoprotein</keyword>
<dbReference type="eggNOG" id="KOG2591">
    <property type="taxonomic scope" value="Eukaryota"/>
</dbReference>
<feature type="compositionally biased region" description="Polar residues" evidence="4">
    <location>
        <begin position="370"/>
        <end position="386"/>
    </location>
</feature>